<dbReference type="EMBL" id="PKQE01000008">
    <property type="protein sequence ID" value="PLC40148.1"/>
    <property type="molecule type" value="Genomic_DNA"/>
</dbReference>
<reference evidence="2 3" key="1">
    <citation type="submission" date="2017-12" db="EMBL/GenBank/DDBJ databases">
        <title>Draft genome sequence of Ralstonia pickettii 52.</title>
        <authorList>
            <person name="Zheng B."/>
        </authorList>
    </citation>
    <scope>NUCLEOTIDE SEQUENCE [LARGE SCALE GENOMIC DNA]</scope>
    <source>
        <strain evidence="2 3">52</strain>
    </source>
</reference>
<dbReference type="RefSeq" id="WP_102063879.1">
    <property type="nucleotide sequence ID" value="NZ_PKQE01000001.1"/>
</dbReference>
<name>A0A2N4TU01_RALPI</name>
<accession>A0A2N4TU01</accession>
<evidence type="ECO:0000313" key="1">
    <source>
        <dbReference type="EMBL" id="PLC40148.1"/>
    </source>
</evidence>
<dbReference type="OrthoDB" id="8617687at2"/>
<sequence>MDLKLEKPLRLHLDVCEVDEHLPSMRMLVSADVQHLGHTLTYQGCLWFDCSMWDAFVLRLTSIEERAAELADMGGHFLLRIGIDAGTPQISWKFESVDIGGTVGTIACRSYMNADDLAHVRGQIAQFDRWW</sequence>
<organism evidence="2 3">
    <name type="scientific">Ralstonia pickettii</name>
    <name type="common">Burkholderia pickettii</name>
    <dbReference type="NCBI Taxonomy" id="329"/>
    <lineage>
        <taxon>Bacteria</taxon>
        <taxon>Pseudomonadati</taxon>
        <taxon>Pseudomonadota</taxon>
        <taxon>Betaproteobacteria</taxon>
        <taxon>Burkholderiales</taxon>
        <taxon>Burkholderiaceae</taxon>
        <taxon>Ralstonia</taxon>
    </lineage>
</organism>
<gene>
    <name evidence="2" type="ORF">C0Q88_00155</name>
    <name evidence="1" type="ORF">C0Q88_24395</name>
</gene>
<dbReference type="AlphaFoldDB" id="A0A2N4TU01"/>
<evidence type="ECO:0000313" key="3">
    <source>
        <dbReference type="Proteomes" id="UP000234456"/>
    </source>
</evidence>
<dbReference type="Proteomes" id="UP000234456">
    <property type="component" value="Unassembled WGS sequence"/>
</dbReference>
<evidence type="ECO:0000313" key="2">
    <source>
        <dbReference type="EMBL" id="PLC43197.1"/>
    </source>
</evidence>
<dbReference type="EMBL" id="PKQE01000001">
    <property type="protein sequence ID" value="PLC43197.1"/>
    <property type="molecule type" value="Genomic_DNA"/>
</dbReference>
<comment type="caution">
    <text evidence="2">The sequence shown here is derived from an EMBL/GenBank/DDBJ whole genome shotgun (WGS) entry which is preliminary data.</text>
</comment>
<proteinExistence type="predicted"/>
<protein>
    <submittedName>
        <fullName evidence="2">Uncharacterized protein</fullName>
    </submittedName>
</protein>